<dbReference type="Proteomes" id="UP000005257">
    <property type="component" value="Chromosome"/>
</dbReference>
<reference evidence="1 2" key="1">
    <citation type="journal article" date="2013" name="Genome Announc.">
        <title>Complete Genome Sequence of Bacillus thuringiensis Serovar Israelensis Strain HD-789.</title>
        <authorList>
            <person name="Doggett N.A."/>
            <person name="Stubben C.J."/>
            <person name="Chertkov O."/>
            <person name="Bruce D.C."/>
            <person name="Detter J.C."/>
            <person name="Johnson S.L."/>
            <person name="Han C.S."/>
        </authorList>
    </citation>
    <scope>NUCLEOTIDE SEQUENCE [LARGE SCALE GENOMIC DNA]</scope>
    <source>
        <strain evidence="1 2">HD-789</strain>
    </source>
</reference>
<accession>A0A9W3JU56</accession>
<dbReference type="KEGG" id="btn:BTF1_27375"/>
<name>A0A9W3JU56_BACTU</name>
<dbReference type="EMBL" id="CP003763">
    <property type="protein sequence ID" value="AFQ29637.1"/>
    <property type="molecule type" value="Genomic_DNA"/>
</dbReference>
<evidence type="ECO:0000313" key="2">
    <source>
        <dbReference type="Proteomes" id="UP000005257"/>
    </source>
</evidence>
<dbReference type="AlphaFoldDB" id="A0A9W3JU56"/>
<organism evidence="1 2">
    <name type="scientific">Bacillus thuringiensis HD-789</name>
    <dbReference type="NCBI Taxonomy" id="1217737"/>
    <lineage>
        <taxon>Bacteria</taxon>
        <taxon>Bacillati</taxon>
        <taxon>Bacillota</taxon>
        <taxon>Bacilli</taxon>
        <taxon>Bacillales</taxon>
        <taxon>Bacillaceae</taxon>
        <taxon>Bacillus</taxon>
        <taxon>Bacillus cereus group</taxon>
    </lineage>
</organism>
<gene>
    <name evidence="1" type="ORF">BTF1_27375</name>
</gene>
<protein>
    <submittedName>
        <fullName evidence="1">Uncharacterized protein</fullName>
    </submittedName>
</protein>
<proteinExistence type="predicted"/>
<sequence length="135" mass="15169">MRLAVRLSIDTMRWINELEKIYNVEFGGLTLGQGHVVSKAYHLLSTSPENLEDINWVKIKKEIIKISDMKIESLENNNTNGNVTSLNLSNETIDGVKEMQKFLPDKLGGKRVNVGYCIQLIVKAALLKNKGISIL</sequence>
<evidence type="ECO:0000313" key="1">
    <source>
        <dbReference type="EMBL" id="AFQ29637.1"/>
    </source>
</evidence>
<dbReference type="RefSeq" id="WP_001234757.1">
    <property type="nucleotide sequence ID" value="NC_018508.1"/>
</dbReference>